<dbReference type="GO" id="GO:0005886">
    <property type="term" value="C:plasma membrane"/>
    <property type="evidence" value="ECO:0007669"/>
    <property type="project" value="UniProtKB-SubCell"/>
</dbReference>
<feature type="transmembrane region" description="Helical" evidence="6">
    <location>
        <begin position="95"/>
        <end position="116"/>
    </location>
</feature>
<feature type="transmembrane region" description="Helical" evidence="6">
    <location>
        <begin position="247"/>
        <end position="270"/>
    </location>
</feature>
<keyword evidence="2" id="KW-1003">Cell membrane</keyword>
<feature type="transmembrane region" description="Helical" evidence="6">
    <location>
        <begin position="216"/>
        <end position="235"/>
    </location>
</feature>
<reference evidence="7 8" key="1">
    <citation type="submission" date="2020-08" db="EMBL/GenBank/DDBJ databases">
        <title>Genomic Encyclopedia of Type Strains, Phase IV (KMG-IV): sequencing the most valuable type-strain genomes for metagenomic binning, comparative biology and taxonomic classification.</title>
        <authorList>
            <person name="Goeker M."/>
        </authorList>
    </citation>
    <scope>NUCLEOTIDE SEQUENCE [LARGE SCALE GENOMIC DNA]</scope>
    <source>
        <strain evidence="7 8">DSM 105074</strain>
    </source>
</reference>
<dbReference type="InterPro" id="IPR017039">
    <property type="entry name" value="Virul_fac_BrkB"/>
</dbReference>
<feature type="transmembrane region" description="Helical" evidence="6">
    <location>
        <begin position="145"/>
        <end position="174"/>
    </location>
</feature>
<comment type="caution">
    <text evidence="7">The sequence shown here is derived from an EMBL/GenBank/DDBJ whole genome shotgun (WGS) entry which is preliminary data.</text>
</comment>
<keyword evidence="4 6" id="KW-1133">Transmembrane helix</keyword>
<dbReference type="EMBL" id="JACHGF010000001">
    <property type="protein sequence ID" value="MBB5282450.1"/>
    <property type="molecule type" value="Genomic_DNA"/>
</dbReference>
<keyword evidence="8" id="KW-1185">Reference proteome</keyword>
<evidence type="ECO:0000256" key="1">
    <source>
        <dbReference type="ARBA" id="ARBA00004651"/>
    </source>
</evidence>
<feature type="transmembrane region" description="Helical" evidence="6">
    <location>
        <begin position="27"/>
        <end position="54"/>
    </location>
</feature>
<dbReference type="PIRSF" id="PIRSF035875">
    <property type="entry name" value="RNase_BN"/>
    <property type="match status" value="1"/>
</dbReference>
<keyword evidence="3 6" id="KW-0812">Transmembrane</keyword>
<evidence type="ECO:0000256" key="6">
    <source>
        <dbReference type="SAM" id="Phobius"/>
    </source>
</evidence>
<dbReference type="PANTHER" id="PTHR30213:SF1">
    <property type="entry name" value="INNER MEMBRANE PROTEIN YHJD"/>
    <property type="match status" value="1"/>
</dbReference>
<feature type="transmembrane region" description="Helical" evidence="6">
    <location>
        <begin position="186"/>
        <end position="204"/>
    </location>
</feature>
<dbReference type="Proteomes" id="UP000557307">
    <property type="component" value="Unassembled WGS sequence"/>
</dbReference>
<accession>A0A840TQY4</accession>
<proteinExistence type="predicted"/>
<evidence type="ECO:0000256" key="3">
    <source>
        <dbReference type="ARBA" id="ARBA00022692"/>
    </source>
</evidence>
<protein>
    <submittedName>
        <fullName evidence="7">Membrane protein</fullName>
    </submittedName>
</protein>
<dbReference type="PANTHER" id="PTHR30213">
    <property type="entry name" value="INNER MEMBRANE PROTEIN YHJD"/>
    <property type="match status" value="1"/>
</dbReference>
<keyword evidence="5 6" id="KW-0472">Membrane</keyword>
<comment type="subcellular location">
    <subcellularLocation>
        <location evidence="1">Cell membrane</location>
        <topology evidence="1">Multi-pass membrane protein</topology>
    </subcellularLocation>
</comment>
<evidence type="ECO:0000256" key="5">
    <source>
        <dbReference type="ARBA" id="ARBA00023136"/>
    </source>
</evidence>
<dbReference type="Pfam" id="PF03631">
    <property type="entry name" value="Virul_fac_BrkB"/>
    <property type="match status" value="1"/>
</dbReference>
<dbReference type="RefSeq" id="WP_184170617.1">
    <property type="nucleotide sequence ID" value="NZ_JACHGF010000001.1"/>
</dbReference>
<evidence type="ECO:0000256" key="4">
    <source>
        <dbReference type="ARBA" id="ARBA00022989"/>
    </source>
</evidence>
<evidence type="ECO:0000313" key="7">
    <source>
        <dbReference type="EMBL" id="MBB5282450.1"/>
    </source>
</evidence>
<gene>
    <name evidence="7" type="ORF">HNQ92_000571</name>
</gene>
<sequence length="313" mass="35189">MTFNPVKLFSLLGKSLSELQQNDPLRLAGATAFFTTFALPAILLIFIQLFGLFINPDQLSAQLLQDLKAIVGEEGADQLQFTIENLKKLSLDQEWYFALIGFGFLLIVATTLFHIVQSSLDEIWKIKVQARPGLKFRLKLRARSLGIILLAGVLFLVGLLLEGLKIALGGYLILLFPTYSALVRDLFHELFFIVMVTVWFSILFRFLTSARPKWKLALQGGFFTGILFTGGKLLLRWLLSLSNVATMYGAAGSIVLILLFVFYSSFIFYYGGSFIKVLSDTYDKPIRPLKKAFTYEVQEREVKPGKETPGQST</sequence>
<name>A0A840TQY4_9BACT</name>
<dbReference type="AlphaFoldDB" id="A0A840TQY4"/>
<evidence type="ECO:0000313" key="8">
    <source>
        <dbReference type="Proteomes" id="UP000557307"/>
    </source>
</evidence>
<evidence type="ECO:0000256" key="2">
    <source>
        <dbReference type="ARBA" id="ARBA00022475"/>
    </source>
</evidence>
<organism evidence="7 8">
    <name type="scientific">Rhabdobacter roseus</name>
    <dbReference type="NCBI Taxonomy" id="1655419"/>
    <lineage>
        <taxon>Bacteria</taxon>
        <taxon>Pseudomonadati</taxon>
        <taxon>Bacteroidota</taxon>
        <taxon>Cytophagia</taxon>
        <taxon>Cytophagales</taxon>
        <taxon>Cytophagaceae</taxon>
        <taxon>Rhabdobacter</taxon>
    </lineage>
</organism>